<dbReference type="InterPro" id="IPR048279">
    <property type="entry name" value="MdtK-like"/>
</dbReference>
<keyword evidence="4" id="KW-0813">Transport</keyword>
<feature type="transmembrane region" description="Helical" evidence="10">
    <location>
        <begin position="163"/>
        <end position="187"/>
    </location>
</feature>
<dbReference type="Pfam" id="PF01554">
    <property type="entry name" value="MatE"/>
    <property type="match status" value="2"/>
</dbReference>
<sequence length="446" mass="48642">MDQLLLSGKHPVRQFLAYALPAVLGMFLSSFIIVVDGLFIGRFVGSRGLATTNLVVPFLYLLLGISIMVYVGGMVPATHNLGKGDFEEASRIFSITFALGTVSIFLVVLTAGLFFEELLSFLHLDGVLRSYGRDYLGILLYFYIFMTINIGFSIFLRAEGKPVLSLFFSLAGNCLNFLLDYLFIAVYGWGMRGAALATGIALLLPFLFGLFYFLSGRSLFRLVVPRCRMREIVMLLYNGSSEMIGQFSVSITTFIFNAVLLRRIGVDGVAAYTVAGYIIMLQGMVLTGIIQGLAPLVGRAYGAEDTHSVKRFFRIAVSAACMVGGISFVACAAASSLLPRLYNVDTPRFLSVASTGLLVVSFSFLLNGFNIITTAFFTALGKAGHSALIAILRGVVVINILVLIFPRFLGDLGIWLAIPVNELLVAFAALYFLHLDNRTLVVKRST</sequence>
<evidence type="ECO:0000256" key="10">
    <source>
        <dbReference type="SAM" id="Phobius"/>
    </source>
</evidence>
<dbReference type="PIRSF" id="PIRSF006603">
    <property type="entry name" value="DinF"/>
    <property type="match status" value="1"/>
</dbReference>
<evidence type="ECO:0000256" key="2">
    <source>
        <dbReference type="ARBA" id="ARBA00008417"/>
    </source>
</evidence>
<feature type="transmembrane region" description="Helical" evidence="10">
    <location>
        <begin position="54"/>
        <end position="71"/>
    </location>
</feature>
<dbReference type="OrthoDB" id="9811110at2"/>
<evidence type="ECO:0000256" key="3">
    <source>
        <dbReference type="ARBA" id="ARBA00022106"/>
    </source>
</evidence>
<keyword evidence="5" id="KW-1003">Cell membrane</keyword>
<proteinExistence type="inferred from homology"/>
<organism evidence="11 12">
    <name type="scientific">Sediminispirochaeta smaragdinae (strain DSM 11293 / JCM 15392 / SEBR 4228)</name>
    <name type="common">Spirochaeta smaragdinae</name>
    <dbReference type="NCBI Taxonomy" id="573413"/>
    <lineage>
        <taxon>Bacteria</taxon>
        <taxon>Pseudomonadati</taxon>
        <taxon>Spirochaetota</taxon>
        <taxon>Spirochaetia</taxon>
        <taxon>Spirochaetales</taxon>
        <taxon>Spirochaetaceae</taxon>
        <taxon>Sediminispirochaeta</taxon>
    </lineage>
</organism>
<accession>E1RC12</accession>
<keyword evidence="7 10" id="KW-1133">Transmembrane helix</keyword>
<dbReference type="PANTHER" id="PTHR43823:SF3">
    <property type="entry name" value="MULTIDRUG EXPORT PROTEIN MEPA"/>
    <property type="match status" value="1"/>
</dbReference>
<evidence type="ECO:0000256" key="1">
    <source>
        <dbReference type="ARBA" id="ARBA00004651"/>
    </source>
</evidence>
<dbReference type="InterPro" id="IPR051327">
    <property type="entry name" value="MATE_MepA_subfamily"/>
</dbReference>
<dbReference type="GO" id="GO:0046677">
    <property type="term" value="P:response to antibiotic"/>
    <property type="evidence" value="ECO:0007669"/>
    <property type="project" value="UniProtKB-KW"/>
</dbReference>
<dbReference type="PANTHER" id="PTHR43823">
    <property type="entry name" value="SPORULATION PROTEIN YKVU"/>
    <property type="match status" value="1"/>
</dbReference>
<evidence type="ECO:0000256" key="5">
    <source>
        <dbReference type="ARBA" id="ARBA00022475"/>
    </source>
</evidence>
<feature type="transmembrane region" description="Helical" evidence="10">
    <location>
        <begin position="269"/>
        <end position="294"/>
    </location>
</feature>
<feature type="transmembrane region" description="Helical" evidence="10">
    <location>
        <begin position="358"/>
        <end position="380"/>
    </location>
</feature>
<evidence type="ECO:0000256" key="8">
    <source>
        <dbReference type="ARBA" id="ARBA00023136"/>
    </source>
</evidence>
<dbReference type="GO" id="GO:0042910">
    <property type="term" value="F:xenobiotic transmembrane transporter activity"/>
    <property type="evidence" value="ECO:0007669"/>
    <property type="project" value="InterPro"/>
</dbReference>
<dbReference type="InterPro" id="IPR045070">
    <property type="entry name" value="MATE_MepA-like"/>
</dbReference>
<evidence type="ECO:0000256" key="4">
    <source>
        <dbReference type="ARBA" id="ARBA00022448"/>
    </source>
</evidence>
<dbReference type="CDD" id="cd13143">
    <property type="entry name" value="MATE_MepA_like"/>
    <property type="match status" value="1"/>
</dbReference>
<dbReference type="eggNOG" id="COG0534">
    <property type="taxonomic scope" value="Bacteria"/>
</dbReference>
<dbReference type="STRING" id="573413.Spirs_0757"/>
<dbReference type="GO" id="GO:0015297">
    <property type="term" value="F:antiporter activity"/>
    <property type="evidence" value="ECO:0007669"/>
    <property type="project" value="InterPro"/>
</dbReference>
<feature type="transmembrane region" description="Helical" evidence="10">
    <location>
        <begin position="193"/>
        <end position="214"/>
    </location>
</feature>
<feature type="transmembrane region" description="Helical" evidence="10">
    <location>
        <begin position="15"/>
        <end position="34"/>
    </location>
</feature>
<dbReference type="HOGENOM" id="CLU_012893_0_2_12"/>
<feature type="transmembrane region" description="Helical" evidence="10">
    <location>
        <begin position="235"/>
        <end position="257"/>
    </location>
</feature>
<dbReference type="KEGG" id="ssm:Spirs_0757"/>
<dbReference type="RefSeq" id="WP_013253356.1">
    <property type="nucleotide sequence ID" value="NC_014364.1"/>
</dbReference>
<keyword evidence="6 10" id="KW-0812">Transmembrane</keyword>
<protein>
    <recommendedName>
        <fullName evidence="3">Multidrug export protein MepA</fullName>
    </recommendedName>
</protein>
<feature type="transmembrane region" description="Helical" evidence="10">
    <location>
        <begin position="92"/>
        <end position="115"/>
    </location>
</feature>
<evidence type="ECO:0000313" key="12">
    <source>
        <dbReference type="Proteomes" id="UP000002318"/>
    </source>
</evidence>
<evidence type="ECO:0000256" key="9">
    <source>
        <dbReference type="ARBA" id="ARBA00023251"/>
    </source>
</evidence>
<keyword evidence="12" id="KW-1185">Reference proteome</keyword>
<dbReference type="GO" id="GO:0005886">
    <property type="term" value="C:plasma membrane"/>
    <property type="evidence" value="ECO:0007669"/>
    <property type="project" value="UniProtKB-SubCell"/>
</dbReference>
<reference evidence="11 12" key="1">
    <citation type="journal article" date="2010" name="Stand. Genomic Sci.">
        <title>Complete genome sequence of Spirochaeta smaragdinae type strain (SEBR 4228).</title>
        <authorList>
            <person name="Mavromatis K."/>
            <person name="Yasawong M."/>
            <person name="Chertkov O."/>
            <person name="Lapidus A."/>
            <person name="Lucas S."/>
            <person name="Nolan M."/>
            <person name="Del Rio T.G."/>
            <person name="Tice H."/>
            <person name="Cheng J.F."/>
            <person name="Pitluck S."/>
            <person name="Liolios K."/>
            <person name="Ivanova N."/>
            <person name="Tapia R."/>
            <person name="Han C."/>
            <person name="Bruce D."/>
            <person name="Goodwin L."/>
            <person name="Pati A."/>
            <person name="Chen A."/>
            <person name="Palaniappan K."/>
            <person name="Land M."/>
            <person name="Hauser L."/>
            <person name="Chang Y.J."/>
            <person name="Jeffries C.D."/>
            <person name="Detter J.C."/>
            <person name="Rohde M."/>
            <person name="Brambilla E."/>
            <person name="Spring S."/>
            <person name="Goker M."/>
            <person name="Sikorski J."/>
            <person name="Woyke T."/>
            <person name="Bristow J."/>
            <person name="Eisen J.A."/>
            <person name="Markowitz V."/>
            <person name="Hugenholtz P."/>
            <person name="Klenk H.P."/>
            <person name="Kyrpides N.C."/>
        </authorList>
    </citation>
    <scope>NUCLEOTIDE SEQUENCE [LARGE SCALE GENOMIC DNA]</scope>
    <source>
        <strain evidence="12">DSM 11293 / JCM 15392 / SEBR 4228</strain>
    </source>
</reference>
<keyword evidence="9" id="KW-0046">Antibiotic resistance</keyword>
<dbReference type="AlphaFoldDB" id="E1RC12"/>
<feature type="transmembrane region" description="Helical" evidence="10">
    <location>
        <begin position="412"/>
        <end position="433"/>
    </location>
</feature>
<comment type="subcellular location">
    <subcellularLocation>
        <location evidence="1">Cell membrane</location>
        <topology evidence="1">Multi-pass membrane protein</topology>
    </subcellularLocation>
</comment>
<feature type="transmembrane region" description="Helical" evidence="10">
    <location>
        <begin position="387"/>
        <end position="406"/>
    </location>
</feature>
<dbReference type="InterPro" id="IPR002528">
    <property type="entry name" value="MATE_fam"/>
</dbReference>
<evidence type="ECO:0000256" key="7">
    <source>
        <dbReference type="ARBA" id="ARBA00022989"/>
    </source>
</evidence>
<name>E1RC12_SEDSS</name>
<feature type="transmembrane region" description="Helical" evidence="10">
    <location>
        <begin position="315"/>
        <end position="338"/>
    </location>
</feature>
<comment type="similarity">
    <text evidence="2">Belongs to the multi antimicrobial extrusion (MATE) (TC 2.A.66.1) family. MepA subfamily.</text>
</comment>
<feature type="transmembrane region" description="Helical" evidence="10">
    <location>
        <begin position="135"/>
        <end position="156"/>
    </location>
</feature>
<gene>
    <name evidence="11" type="ordered locus">Spirs_0757</name>
</gene>
<keyword evidence="8 10" id="KW-0472">Membrane</keyword>
<evidence type="ECO:0000313" key="11">
    <source>
        <dbReference type="EMBL" id="ADK79892.1"/>
    </source>
</evidence>
<dbReference type="Proteomes" id="UP000002318">
    <property type="component" value="Chromosome"/>
</dbReference>
<dbReference type="EMBL" id="CP002116">
    <property type="protein sequence ID" value="ADK79892.1"/>
    <property type="molecule type" value="Genomic_DNA"/>
</dbReference>
<evidence type="ECO:0000256" key="6">
    <source>
        <dbReference type="ARBA" id="ARBA00022692"/>
    </source>
</evidence>